<dbReference type="STRING" id="299467.A0A443RTU3"/>
<dbReference type="EMBL" id="NCKV01038988">
    <property type="protein sequence ID" value="RWS18479.1"/>
    <property type="molecule type" value="Genomic_DNA"/>
</dbReference>
<dbReference type="SUPFAM" id="SSF54534">
    <property type="entry name" value="FKBP-like"/>
    <property type="match status" value="1"/>
</dbReference>
<organism evidence="1 2">
    <name type="scientific">Leptotrombidium deliense</name>
    <dbReference type="NCBI Taxonomy" id="299467"/>
    <lineage>
        <taxon>Eukaryota</taxon>
        <taxon>Metazoa</taxon>
        <taxon>Ecdysozoa</taxon>
        <taxon>Arthropoda</taxon>
        <taxon>Chelicerata</taxon>
        <taxon>Arachnida</taxon>
        <taxon>Acari</taxon>
        <taxon>Acariformes</taxon>
        <taxon>Trombidiformes</taxon>
        <taxon>Prostigmata</taxon>
        <taxon>Anystina</taxon>
        <taxon>Parasitengona</taxon>
        <taxon>Trombiculoidea</taxon>
        <taxon>Trombiculidae</taxon>
        <taxon>Leptotrombidium</taxon>
    </lineage>
</organism>
<gene>
    <name evidence="1" type="ORF">B4U80_14607</name>
</gene>
<proteinExistence type="predicted"/>
<dbReference type="VEuPathDB" id="VectorBase:LDEU013561"/>
<dbReference type="GO" id="GO:0003755">
    <property type="term" value="F:peptidyl-prolyl cis-trans isomerase activity"/>
    <property type="evidence" value="ECO:0007669"/>
    <property type="project" value="InterPro"/>
</dbReference>
<accession>A0A443RTU3</accession>
<evidence type="ECO:0000313" key="1">
    <source>
        <dbReference type="EMBL" id="RWS18479.1"/>
    </source>
</evidence>
<sequence>MALIIETVKPGDGKTFPTSGQTVPILFVGKLPNGTELLSSGKYKISFKIQLGKKIDVFIM</sequence>
<dbReference type="OrthoDB" id="1902587at2759"/>
<name>A0A443RTU3_9ACAR</name>
<protein>
    <submittedName>
        <fullName evidence="1">FK-506 binding protein 1A-like protein</fullName>
    </submittedName>
</protein>
<dbReference type="InterPro" id="IPR046357">
    <property type="entry name" value="PPIase_dom_sf"/>
</dbReference>
<comment type="caution">
    <text evidence="1">The sequence shown here is derived from an EMBL/GenBank/DDBJ whole genome shotgun (WGS) entry which is preliminary data.</text>
</comment>
<dbReference type="AlphaFoldDB" id="A0A443RTU3"/>
<reference evidence="1 2" key="1">
    <citation type="journal article" date="2018" name="Gigascience">
        <title>Genomes of trombidid mites reveal novel predicted allergens and laterally-transferred genes associated with secondary metabolism.</title>
        <authorList>
            <person name="Dong X."/>
            <person name="Chaisiri K."/>
            <person name="Xia D."/>
            <person name="Armstrong S.D."/>
            <person name="Fang Y."/>
            <person name="Donnelly M.J."/>
            <person name="Kadowaki T."/>
            <person name="McGarry J.W."/>
            <person name="Darby A.C."/>
            <person name="Makepeace B.L."/>
        </authorList>
    </citation>
    <scope>NUCLEOTIDE SEQUENCE [LARGE SCALE GENOMIC DNA]</scope>
    <source>
        <strain evidence="1">UoL-UT</strain>
    </source>
</reference>
<evidence type="ECO:0000313" key="2">
    <source>
        <dbReference type="Proteomes" id="UP000288716"/>
    </source>
</evidence>
<keyword evidence="2" id="KW-1185">Reference proteome</keyword>
<dbReference type="Gene3D" id="3.10.50.40">
    <property type="match status" value="1"/>
</dbReference>
<dbReference type="Proteomes" id="UP000288716">
    <property type="component" value="Unassembled WGS sequence"/>
</dbReference>